<organism evidence="2">
    <name type="scientific">Ornithinibacillus sp. 4-3</name>
    <dbReference type="NCBI Taxonomy" id="3231488"/>
    <lineage>
        <taxon>Bacteria</taxon>
        <taxon>Bacillati</taxon>
        <taxon>Bacillota</taxon>
        <taxon>Bacilli</taxon>
        <taxon>Bacillales</taxon>
        <taxon>Bacillaceae</taxon>
        <taxon>Ornithinibacillus</taxon>
    </lineage>
</organism>
<dbReference type="PANTHER" id="PTHR43471">
    <property type="entry name" value="ABC TRANSPORTER PERMEASE"/>
    <property type="match status" value="1"/>
</dbReference>
<feature type="transmembrane region" description="Helical" evidence="1">
    <location>
        <begin position="114"/>
        <end position="139"/>
    </location>
</feature>
<dbReference type="EMBL" id="CP162599">
    <property type="protein sequence ID" value="XDK31985.1"/>
    <property type="molecule type" value="Genomic_DNA"/>
</dbReference>
<sequence length="255" mass="28925">MQWLTLFQKELLESWRNYKWIWFPLVLIVLAIMDPISSYYMPLIIESVGGLPDGAVMEIPTPLPREVLMMSLGQIGSIGILVIVLISMGTIAGERKSGVAELILVKPVAHSHYITAKFVAIMTMVWISFFLAMVGSWYYTNLLFGEISFISLLYVIFFYGLWLMFVVSIVVFLNTLFKNAGIIAFLSIIIVLSMSVLTQIFGRFITWSPNNISTYIHEYLITQEVSTDLIMTAIITVVLSAILIMASFFTFEKRD</sequence>
<gene>
    <name evidence="2" type="ORF">AB4Y30_13325</name>
</gene>
<name>A0AB39HNY5_9BACI</name>
<feature type="transmembrane region" description="Helical" evidence="1">
    <location>
        <begin position="180"/>
        <end position="201"/>
    </location>
</feature>
<reference evidence="2" key="1">
    <citation type="submission" date="2024-07" db="EMBL/GenBank/DDBJ databases">
        <title>Halotolerant mesophilic bacterium Ornithinibacillus sp. 4-3, sp. nov., isolated from soil.</title>
        <authorList>
            <person name="Sidarenka A.V."/>
            <person name="Guliayeva D.E."/>
            <person name="Leanovich S.I."/>
            <person name="Hileuskaya K.S."/>
            <person name="Akhremchuk A.E."/>
            <person name="Sikolenko M.A."/>
            <person name="Valentovich L.N."/>
        </authorList>
    </citation>
    <scope>NUCLEOTIDE SEQUENCE</scope>
    <source>
        <strain evidence="2">4-3</strain>
    </source>
</reference>
<evidence type="ECO:0000256" key="1">
    <source>
        <dbReference type="SAM" id="Phobius"/>
    </source>
</evidence>
<accession>A0AB39HNY5</accession>
<dbReference type="RefSeq" id="WP_368652709.1">
    <property type="nucleotide sequence ID" value="NZ_CP162599.1"/>
</dbReference>
<keyword evidence="1" id="KW-0812">Transmembrane</keyword>
<protein>
    <submittedName>
        <fullName evidence="2">ABC transporter permease</fullName>
    </submittedName>
</protein>
<feature type="transmembrane region" description="Helical" evidence="1">
    <location>
        <begin position="151"/>
        <end position="173"/>
    </location>
</feature>
<feature type="transmembrane region" description="Helical" evidence="1">
    <location>
        <begin position="229"/>
        <end position="251"/>
    </location>
</feature>
<keyword evidence="1" id="KW-0472">Membrane</keyword>
<proteinExistence type="predicted"/>
<dbReference type="AlphaFoldDB" id="A0AB39HNY5"/>
<feature type="transmembrane region" description="Helical" evidence="1">
    <location>
        <begin position="67"/>
        <end position="93"/>
    </location>
</feature>
<evidence type="ECO:0000313" key="2">
    <source>
        <dbReference type="EMBL" id="XDK31985.1"/>
    </source>
</evidence>
<feature type="transmembrane region" description="Helical" evidence="1">
    <location>
        <begin position="20"/>
        <end position="41"/>
    </location>
</feature>
<keyword evidence="1" id="KW-1133">Transmembrane helix</keyword>